<evidence type="ECO:0000313" key="9">
    <source>
        <dbReference type="Proteomes" id="UP000326396"/>
    </source>
</evidence>
<sequence length="884" mass="101427">MARNRVRSDWKRIGKGDQDLDESDEEYKVTDDEDSEESDECYSLDGEESEEMSDDFGKSKRVSRSKNTRRMSSGKKVNEMKKPRKRRRVSYTEDDNDDEEVSDEDDEEFMPSDREANLVNNSVEKKRVTYTEVDDDNAEDSEEFVFPGRNKKQRKKSREIKSAVYSDDDDDDNDDDSSDYKAENADVEFMSLGKQSNRENKPMEKKRVSHTELDDGCDDDGGGQDEEDYKEFMFSCGNKKQRTMSREKKRVVYTDDDDDSEAEDADTKANHIRTPTEMRMTSYTEDAEEGEEEEDDYTEFVSLGRTRNLRKKLQEERVVYTEEDEVNDDDDDDDDDEYIYSEFKLSESDFVDDEDETPKMKKNKLIRPHPQKKSVPGRQKKSKKLKKPTKPKQQNLRSAQKSVTNKTRMENQSRISKRQKQRAMSESDSDFVDSASSDHEYTISEEEREQMREARVYCGILRPKLRRSSCGNQEKQPVAHKQKKNPIRKGKEKIEDMKDDLGKQVCGICLSEEQRRTMRGVLNCCRHYFCFSCIMEWSKVESRCPVCKQRFSTITKAAKSDTGFDLRTVVVPVPECDQVYEPSEEELRGYLDPYESVICTECQNGGDDALMLLCDICDSSAHTFCVGLGREVPAGNWYCEGCRPTVFGTVNLQHQTPNADRRLGNNASDSLSSPIAGGFDLNELYVPETPLTQQTRVQPEPNPAPTGTIATTLRDRRRIHRQIHHRFLNNNRMNDFVGTSSGILASSSGIRLFGSQLDHTRVSVSQNDHILPTMHDSRNFYPRTDQFSVQIQNSNLASADVALQDEHVSLQEFNIRELVEWKSCFTAGYQTLKNMTRQSYSCTILTAGQQAATVVTASPNSRSGDDDDADGSFDLGFLYYLFLT</sequence>
<keyword evidence="3" id="KW-0862">Zinc</keyword>
<proteinExistence type="predicted"/>
<dbReference type="Gene3D" id="3.30.40.10">
    <property type="entry name" value="Zinc/RING finger domain, C3HC4 (zinc finger)"/>
    <property type="match status" value="2"/>
</dbReference>
<dbReference type="CDD" id="cd16574">
    <property type="entry name" value="RING-HC_Topors"/>
    <property type="match status" value="1"/>
</dbReference>
<evidence type="ECO:0000313" key="8">
    <source>
        <dbReference type="EMBL" id="KAD3067424.1"/>
    </source>
</evidence>
<dbReference type="InterPro" id="IPR013083">
    <property type="entry name" value="Znf_RING/FYVE/PHD"/>
</dbReference>
<dbReference type="SUPFAM" id="SSF57903">
    <property type="entry name" value="FYVE/PHD zinc finger"/>
    <property type="match status" value="1"/>
</dbReference>
<protein>
    <recommendedName>
        <fullName evidence="10">PHD-type domain-containing protein</fullName>
    </recommendedName>
</protein>
<dbReference type="InterPro" id="IPR017907">
    <property type="entry name" value="Znf_RING_CS"/>
</dbReference>
<dbReference type="PROSITE" id="PS50016">
    <property type="entry name" value="ZF_PHD_2"/>
    <property type="match status" value="1"/>
</dbReference>
<evidence type="ECO:0000256" key="5">
    <source>
        <dbReference type="SAM" id="MobiDB-lite"/>
    </source>
</evidence>
<dbReference type="PROSITE" id="PS50089">
    <property type="entry name" value="ZF_RING_2"/>
    <property type="match status" value="1"/>
</dbReference>
<feature type="compositionally biased region" description="Basic residues" evidence="5">
    <location>
        <begin position="360"/>
        <end position="372"/>
    </location>
</feature>
<feature type="compositionally biased region" description="Basic residues" evidence="5">
    <location>
        <begin position="149"/>
        <end position="158"/>
    </location>
</feature>
<dbReference type="AlphaFoldDB" id="A0A5N6M0J7"/>
<feature type="region of interest" description="Disordered" evidence="5">
    <location>
        <begin position="240"/>
        <end position="446"/>
    </location>
</feature>
<dbReference type="PANTHER" id="PTHR47177">
    <property type="entry name" value="F18C1.6 PROTEIN"/>
    <property type="match status" value="1"/>
</dbReference>
<feature type="domain" description="RING-type" evidence="7">
    <location>
        <begin position="506"/>
        <end position="548"/>
    </location>
</feature>
<feature type="compositionally biased region" description="Polar residues" evidence="5">
    <location>
        <begin position="393"/>
        <end position="414"/>
    </location>
</feature>
<dbReference type="PANTHER" id="PTHR47177:SF3">
    <property type="entry name" value="F18C1.6 PROTEIN"/>
    <property type="match status" value="1"/>
</dbReference>
<reference evidence="8 9" key="1">
    <citation type="submission" date="2019-05" db="EMBL/GenBank/DDBJ databases">
        <title>Mikania micrantha, genome provides insights into the molecular mechanism of rapid growth.</title>
        <authorList>
            <person name="Liu B."/>
        </authorList>
    </citation>
    <scope>NUCLEOTIDE SEQUENCE [LARGE SCALE GENOMIC DNA]</scope>
    <source>
        <strain evidence="8">NLD-2019</strain>
        <tissue evidence="8">Leaf</tissue>
    </source>
</reference>
<feature type="compositionally biased region" description="Basic and acidic residues" evidence="5">
    <location>
        <begin position="244"/>
        <end position="253"/>
    </location>
</feature>
<feature type="compositionally biased region" description="Acidic residues" evidence="5">
    <location>
        <begin position="166"/>
        <end position="177"/>
    </location>
</feature>
<dbReference type="InterPro" id="IPR001841">
    <property type="entry name" value="Znf_RING"/>
</dbReference>
<gene>
    <name evidence="8" type="ORF">E3N88_35304</name>
</gene>
<feature type="compositionally biased region" description="Acidic residues" evidence="5">
    <location>
        <begin position="92"/>
        <end position="110"/>
    </location>
</feature>
<dbReference type="EMBL" id="SZYD01000017">
    <property type="protein sequence ID" value="KAD3067424.1"/>
    <property type="molecule type" value="Genomic_DNA"/>
</dbReference>
<evidence type="ECO:0008006" key="10">
    <source>
        <dbReference type="Google" id="ProtNLM"/>
    </source>
</evidence>
<keyword evidence="1" id="KW-0479">Metal-binding</keyword>
<feature type="compositionally biased region" description="Basic and acidic residues" evidence="5">
    <location>
        <begin position="1"/>
        <end position="18"/>
    </location>
</feature>
<name>A0A5N6M0J7_9ASTR</name>
<evidence type="ECO:0000256" key="4">
    <source>
        <dbReference type="PROSITE-ProRule" id="PRU00175"/>
    </source>
</evidence>
<evidence type="ECO:0000259" key="7">
    <source>
        <dbReference type="PROSITE" id="PS50089"/>
    </source>
</evidence>
<evidence type="ECO:0000259" key="6">
    <source>
        <dbReference type="PROSITE" id="PS50016"/>
    </source>
</evidence>
<dbReference type="SMART" id="SM00249">
    <property type="entry name" value="PHD"/>
    <property type="match status" value="1"/>
</dbReference>
<feature type="compositionally biased region" description="Basic residues" evidence="5">
    <location>
        <begin position="59"/>
        <end position="73"/>
    </location>
</feature>
<feature type="compositionally biased region" description="Basic and acidic residues" evidence="5">
    <location>
        <begin position="196"/>
        <end position="213"/>
    </location>
</feature>
<dbReference type="GO" id="GO:0008270">
    <property type="term" value="F:zinc ion binding"/>
    <property type="evidence" value="ECO:0007669"/>
    <property type="project" value="UniProtKB-KW"/>
</dbReference>
<keyword evidence="2 4" id="KW-0863">Zinc-finger</keyword>
<dbReference type="PROSITE" id="PS00518">
    <property type="entry name" value="ZF_RING_1"/>
    <property type="match status" value="1"/>
</dbReference>
<dbReference type="InterPro" id="IPR058746">
    <property type="entry name" value="Znf_RING-type_Topors"/>
</dbReference>
<dbReference type="Pfam" id="PF00628">
    <property type="entry name" value="PHD"/>
    <property type="match status" value="1"/>
</dbReference>
<feature type="compositionally biased region" description="Acidic residues" evidence="5">
    <location>
        <begin position="214"/>
        <end position="228"/>
    </location>
</feature>
<dbReference type="InterPro" id="IPR019787">
    <property type="entry name" value="Znf_PHD-finger"/>
</dbReference>
<feature type="compositionally biased region" description="Basic residues" evidence="5">
    <location>
        <begin position="378"/>
        <end position="390"/>
    </location>
</feature>
<dbReference type="InterPro" id="IPR011011">
    <property type="entry name" value="Znf_FYVE_PHD"/>
</dbReference>
<comment type="caution">
    <text evidence="8">The sequence shown here is derived from an EMBL/GenBank/DDBJ whole genome shotgun (WGS) entry which is preliminary data.</text>
</comment>
<feature type="compositionally biased region" description="Acidic residues" evidence="5">
    <location>
        <begin position="132"/>
        <end position="143"/>
    </location>
</feature>
<organism evidence="8 9">
    <name type="scientific">Mikania micrantha</name>
    <name type="common">bitter vine</name>
    <dbReference type="NCBI Taxonomy" id="192012"/>
    <lineage>
        <taxon>Eukaryota</taxon>
        <taxon>Viridiplantae</taxon>
        <taxon>Streptophyta</taxon>
        <taxon>Embryophyta</taxon>
        <taxon>Tracheophyta</taxon>
        <taxon>Spermatophyta</taxon>
        <taxon>Magnoliopsida</taxon>
        <taxon>eudicotyledons</taxon>
        <taxon>Gunneridae</taxon>
        <taxon>Pentapetalae</taxon>
        <taxon>asterids</taxon>
        <taxon>campanulids</taxon>
        <taxon>Asterales</taxon>
        <taxon>Asteraceae</taxon>
        <taxon>Asteroideae</taxon>
        <taxon>Heliantheae alliance</taxon>
        <taxon>Eupatorieae</taxon>
        <taxon>Mikania</taxon>
    </lineage>
</organism>
<evidence type="ECO:0000256" key="2">
    <source>
        <dbReference type="ARBA" id="ARBA00022771"/>
    </source>
</evidence>
<accession>A0A5N6M0J7</accession>
<dbReference type="InterPro" id="IPR001965">
    <property type="entry name" value="Znf_PHD"/>
</dbReference>
<feature type="compositionally biased region" description="Acidic residues" evidence="5">
    <location>
        <begin position="285"/>
        <end position="298"/>
    </location>
</feature>
<feature type="compositionally biased region" description="Acidic residues" evidence="5">
    <location>
        <begin position="19"/>
        <end position="54"/>
    </location>
</feature>
<evidence type="ECO:0000256" key="3">
    <source>
        <dbReference type="ARBA" id="ARBA00022833"/>
    </source>
</evidence>
<feature type="compositionally biased region" description="Acidic residues" evidence="5">
    <location>
        <begin position="321"/>
        <end position="339"/>
    </location>
</feature>
<feature type="compositionally biased region" description="Acidic residues" evidence="5">
    <location>
        <begin position="254"/>
        <end position="264"/>
    </location>
</feature>
<feature type="region of interest" description="Disordered" evidence="5">
    <location>
        <begin position="1"/>
        <end position="228"/>
    </location>
</feature>
<dbReference type="SMART" id="SM00184">
    <property type="entry name" value="RING"/>
    <property type="match status" value="1"/>
</dbReference>
<dbReference type="Proteomes" id="UP000326396">
    <property type="component" value="Linkage Group LG7"/>
</dbReference>
<keyword evidence="9" id="KW-1185">Reference proteome</keyword>
<feature type="domain" description="PHD-type" evidence="6">
    <location>
        <begin position="596"/>
        <end position="645"/>
    </location>
</feature>
<evidence type="ECO:0000256" key="1">
    <source>
        <dbReference type="ARBA" id="ARBA00022723"/>
    </source>
</evidence>
<dbReference type="OrthoDB" id="365379at2759"/>
<dbReference type="Pfam" id="PF13639">
    <property type="entry name" value="zf-RING_2"/>
    <property type="match status" value="1"/>
</dbReference>
<dbReference type="SUPFAM" id="SSF57850">
    <property type="entry name" value="RING/U-box"/>
    <property type="match status" value="1"/>
</dbReference>